<reference evidence="1 2" key="1">
    <citation type="submission" date="2014-03" db="EMBL/GenBank/DDBJ databases">
        <title>Draft Genome Sequence of Actibacterium mucosum KCTC 23349, a Marine Alphaproteobacterium with Complex Ionic Requirements Isolated from Mediterranean Seawater at Malvarrosa Beach, Valencia, Spain.</title>
        <authorList>
            <person name="Arahal D.R."/>
            <person name="Shao Z."/>
            <person name="Lai Q."/>
            <person name="Pujalte M.J."/>
        </authorList>
    </citation>
    <scope>NUCLEOTIDE SEQUENCE [LARGE SCALE GENOMIC DNA]</scope>
    <source>
        <strain evidence="1 2">KCTC 23349</strain>
    </source>
</reference>
<gene>
    <name evidence="1" type="ORF">ACMU_14580</name>
</gene>
<accession>A0A037ZHH7</accession>
<keyword evidence="2" id="KW-1185">Reference proteome</keyword>
<protein>
    <submittedName>
        <fullName evidence="1">Uncharacterized protein</fullName>
    </submittedName>
</protein>
<dbReference type="OrthoDB" id="8430253at2"/>
<name>A0A037ZHH7_9RHOB</name>
<dbReference type="Pfam" id="PF20343">
    <property type="entry name" value="DUF6638"/>
    <property type="match status" value="1"/>
</dbReference>
<dbReference type="InterPro" id="IPR046578">
    <property type="entry name" value="DUF6638"/>
</dbReference>
<proteinExistence type="predicted"/>
<comment type="caution">
    <text evidence="1">The sequence shown here is derived from an EMBL/GenBank/DDBJ whole genome shotgun (WGS) entry which is preliminary data.</text>
</comment>
<dbReference type="AlphaFoldDB" id="A0A037ZHH7"/>
<evidence type="ECO:0000313" key="2">
    <source>
        <dbReference type="Proteomes" id="UP000026249"/>
    </source>
</evidence>
<dbReference type="RefSeq" id="WP_035260125.1">
    <property type="nucleotide sequence ID" value="NZ_JFKE01000005.1"/>
</dbReference>
<dbReference type="EMBL" id="JFKE01000005">
    <property type="protein sequence ID" value="KAJ54982.1"/>
    <property type="molecule type" value="Genomic_DNA"/>
</dbReference>
<organism evidence="1 2">
    <name type="scientific">Actibacterium mucosum KCTC 23349</name>
    <dbReference type="NCBI Taxonomy" id="1454373"/>
    <lineage>
        <taxon>Bacteria</taxon>
        <taxon>Pseudomonadati</taxon>
        <taxon>Pseudomonadota</taxon>
        <taxon>Alphaproteobacteria</taxon>
        <taxon>Rhodobacterales</taxon>
        <taxon>Roseobacteraceae</taxon>
        <taxon>Actibacterium</taxon>
    </lineage>
</organism>
<dbReference type="Proteomes" id="UP000026249">
    <property type="component" value="Unassembled WGS sequence"/>
</dbReference>
<dbReference type="STRING" id="1454373.ACMU_14580"/>
<sequence>MKRLIEKGLMFGNLVEVSSPVLIDRYNRALKHLTGKTTALPDFHIDISGYSPEVGDELGDQLYLNPNGVNRQFILLTTEQKRAPLLGEKFSTTRPLLRRFIDENEPQLFALTAQDAVAGELDNSVFELGSPDRLFDIRRIEVRADTTRSHVANAQVLADKITRFQTAPDAWFDDVLIAEMIALARETGDVTRNPVALSPVAAEDASFWTAHFGGLYLFRAEDKSVVITTDPEVTTKADATYHLDQRNAIARFLDANGLVEPIIKARGVNGAAILRQKMDFILVDAAAELGRDVRDRRQLRSLAQQLGEALPDAYQGLAATLRWAEGAGPWPRIPSDHPAYFYLLRAASGPNRDMVNRLLSELAPLDVRQLFICHKQLFYRTYAGWPETKKAFVANFLEAEYQVDKAGARAALFGDEPAMEPADEPEDLIDIVGPWGAVRRMR</sequence>
<evidence type="ECO:0000313" key="1">
    <source>
        <dbReference type="EMBL" id="KAJ54982.1"/>
    </source>
</evidence>